<protein>
    <recommendedName>
        <fullName evidence="4">Flavin reductase</fullName>
    </recommendedName>
</protein>
<name>A0A1A9A6A1_9ACTN</name>
<dbReference type="STRING" id="261654.GA0070611_5263"/>
<dbReference type="PATRIC" id="fig|261654.4.peg.5332"/>
<reference evidence="3" key="1">
    <citation type="submission" date="2016-06" db="EMBL/GenBank/DDBJ databases">
        <authorList>
            <person name="Varghese N."/>
            <person name="Submissions Spin"/>
        </authorList>
    </citation>
    <scope>NUCLEOTIDE SEQUENCE [LARGE SCALE GENOMIC DNA]</scope>
    <source>
        <strain evidence="3">DSM 44815</strain>
    </source>
</reference>
<dbReference type="Proteomes" id="UP000199385">
    <property type="component" value="Chromosome I"/>
</dbReference>
<evidence type="ECO:0000256" key="1">
    <source>
        <dbReference type="SAM" id="MobiDB-lite"/>
    </source>
</evidence>
<evidence type="ECO:0008006" key="4">
    <source>
        <dbReference type="Google" id="ProtNLM"/>
    </source>
</evidence>
<sequence length="89" mass="9659">MTRGAEPSEQASGEHAPVAPDWTCGSCGHDWPCDTKRDRLLHEYRADRASLSVYLGSCLAAASHDLRAAPTAALQDRFIGWVPRGPRIA</sequence>
<evidence type="ECO:0000313" key="2">
    <source>
        <dbReference type="EMBL" id="SBT51630.1"/>
    </source>
</evidence>
<dbReference type="EMBL" id="LT594323">
    <property type="protein sequence ID" value="SBT51630.1"/>
    <property type="molecule type" value="Genomic_DNA"/>
</dbReference>
<gene>
    <name evidence="2" type="ORF">GA0070611_5263</name>
</gene>
<accession>A0A1A9A6A1</accession>
<evidence type="ECO:0000313" key="3">
    <source>
        <dbReference type="Proteomes" id="UP000199385"/>
    </source>
</evidence>
<dbReference type="OrthoDB" id="3393036at2"/>
<dbReference type="AlphaFoldDB" id="A0A1A9A6A1"/>
<organism evidence="2 3">
    <name type="scientific">Micromonospora auratinigra</name>
    <dbReference type="NCBI Taxonomy" id="261654"/>
    <lineage>
        <taxon>Bacteria</taxon>
        <taxon>Bacillati</taxon>
        <taxon>Actinomycetota</taxon>
        <taxon>Actinomycetes</taxon>
        <taxon>Micromonosporales</taxon>
        <taxon>Micromonosporaceae</taxon>
        <taxon>Micromonospora</taxon>
    </lineage>
</organism>
<proteinExistence type="predicted"/>
<feature type="region of interest" description="Disordered" evidence="1">
    <location>
        <begin position="1"/>
        <end position="20"/>
    </location>
</feature>
<dbReference type="RefSeq" id="WP_091669786.1">
    <property type="nucleotide sequence ID" value="NZ_LT594323.1"/>
</dbReference>
<keyword evidence="3" id="KW-1185">Reference proteome</keyword>